<dbReference type="GO" id="GO:0005634">
    <property type="term" value="C:nucleus"/>
    <property type="evidence" value="ECO:0007669"/>
    <property type="project" value="UniProtKB-SubCell"/>
</dbReference>
<dbReference type="Gene3D" id="2.30.280.10">
    <property type="entry name" value="SRA-YDG"/>
    <property type="match status" value="1"/>
</dbReference>
<reference evidence="5" key="2">
    <citation type="submission" date="2021-12" db="EMBL/GenBank/DDBJ databases">
        <title>Resequencing data analysis of finger millet.</title>
        <authorList>
            <person name="Hatakeyama M."/>
            <person name="Aluri S."/>
            <person name="Balachadran M.T."/>
            <person name="Sivarajan S.R."/>
            <person name="Poveda L."/>
            <person name="Shimizu-Inatsugi R."/>
            <person name="Schlapbach R."/>
            <person name="Sreeman S.M."/>
            <person name="Shimizu K.K."/>
        </authorList>
    </citation>
    <scope>NUCLEOTIDE SEQUENCE</scope>
</reference>
<dbReference type="GO" id="GO:0042054">
    <property type="term" value="F:histone methyltransferase activity"/>
    <property type="evidence" value="ECO:0007669"/>
    <property type="project" value="TreeGrafter"/>
</dbReference>
<keyword evidence="2 3" id="KW-0539">Nucleus</keyword>
<dbReference type="GO" id="GO:0005694">
    <property type="term" value="C:chromosome"/>
    <property type="evidence" value="ECO:0007669"/>
    <property type="project" value="UniProtKB-SubCell"/>
</dbReference>
<keyword evidence="6" id="KW-1185">Reference proteome</keyword>
<comment type="caution">
    <text evidence="5">The sequence shown here is derived from an EMBL/GenBank/DDBJ whole genome shotgun (WGS) entry which is preliminary data.</text>
</comment>
<gene>
    <name evidence="5" type="primary">gb01162</name>
    <name evidence="5" type="ORF">PR202_gb01162</name>
</gene>
<sequence length="115" mass="12718">MSPFLGIDVGDQFCSRAEMVALGINSHWMSGIDYMGEKYRDKKGCENFTFPLATCIVMSGGYEDDFDKADEIIYTGQGGNNWLGNRHQKTEQKMLGGNLALKVSSRGSFDPLYSG</sequence>
<organism evidence="5 6">
    <name type="scientific">Eleusine coracana subsp. coracana</name>
    <dbReference type="NCBI Taxonomy" id="191504"/>
    <lineage>
        <taxon>Eukaryota</taxon>
        <taxon>Viridiplantae</taxon>
        <taxon>Streptophyta</taxon>
        <taxon>Embryophyta</taxon>
        <taxon>Tracheophyta</taxon>
        <taxon>Spermatophyta</taxon>
        <taxon>Magnoliopsida</taxon>
        <taxon>Liliopsida</taxon>
        <taxon>Poales</taxon>
        <taxon>Poaceae</taxon>
        <taxon>PACMAD clade</taxon>
        <taxon>Chloridoideae</taxon>
        <taxon>Cynodonteae</taxon>
        <taxon>Eleusininae</taxon>
        <taxon>Eleusine</taxon>
    </lineage>
</organism>
<dbReference type="SMART" id="SM00466">
    <property type="entry name" value="SRA"/>
    <property type="match status" value="1"/>
</dbReference>
<dbReference type="AlphaFoldDB" id="A0AAV5DVD7"/>
<dbReference type="Proteomes" id="UP001054889">
    <property type="component" value="Unassembled WGS sequence"/>
</dbReference>
<dbReference type="PANTHER" id="PTHR45660:SF94">
    <property type="entry name" value="HISTONE-LYSINE N-METHYLTRANSFERASE, H3 LYSINE-9 SPECIFIC SUVH4"/>
    <property type="match status" value="1"/>
</dbReference>
<feature type="domain" description="YDG" evidence="4">
    <location>
        <begin position="2"/>
        <end position="115"/>
    </location>
</feature>
<dbReference type="EMBL" id="BQKI01000071">
    <property type="protein sequence ID" value="GJN14345.1"/>
    <property type="molecule type" value="Genomic_DNA"/>
</dbReference>
<evidence type="ECO:0000259" key="4">
    <source>
        <dbReference type="PROSITE" id="PS51015"/>
    </source>
</evidence>
<dbReference type="PROSITE" id="PS51015">
    <property type="entry name" value="YDG"/>
    <property type="match status" value="1"/>
</dbReference>
<evidence type="ECO:0000256" key="3">
    <source>
        <dbReference type="PROSITE-ProRule" id="PRU00358"/>
    </source>
</evidence>
<dbReference type="Pfam" id="PF02182">
    <property type="entry name" value="SAD_SRA"/>
    <property type="match status" value="1"/>
</dbReference>
<accession>A0AAV5DVD7</accession>
<dbReference type="PANTHER" id="PTHR45660">
    <property type="entry name" value="HISTONE-LYSINE N-METHYLTRANSFERASE SETMAR"/>
    <property type="match status" value="1"/>
</dbReference>
<dbReference type="SUPFAM" id="SSF88697">
    <property type="entry name" value="PUA domain-like"/>
    <property type="match status" value="1"/>
</dbReference>
<evidence type="ECO:0000256" key="2">
    <source>
        <dbReference type="ARBA" id="ARBA00023242"/>
    </source>
</evidence>
<dbReference type="InterPro" id="IPR015947">
    <property type="entry name" value="PUA-like_sf"/>
</dbReference>
<dbReference type="InterPro" id="IPR036987">
    <property type="entry name" value="SRA-YDG_sf"/>
</dbReference>
<comment type="subcellular location">
    <subcellularLocation>
        <location evidence="1">Chromosome</location>
    </subcellularLocation>
    <subcellularLocation>
        <location evidence="3">Nucleus</location>
    </subcellularLocation>
</comment>
<dbReference type="GO" id="GO:0003690">
    <property type="term" value="F:double-stranded DNA binding"/>
    <property type="evidence" value="ECO:0007669"/>
    <property type="project" value="TreeGrafter"/>
</dbReference>
<evidence type="ECO:0000313" key="6">
    <source>
        <dbReference type="Proteomes" id="UP001054889"/>
    </source>
</evidence>
<protein>
    <recommendedName>
        <fullName evidence="4">YDG domain-containing protein</fullName>
    </recommendedName>
</protein>
<dbReference type="InterPro" id="IPR051357">
    <property type="entry name" value="H3K9_HMTase_SUVAR3-9"/>
</dbReference>
<evidence type="ECO:0000256" key="1">
    <source>
        <dbReference type="ARBA" id="ARBA00004286"/>
    </source>
</evidence>
<dbReference type="InterPro" id="IPR003105">
    <property type="entry name" value="SRA_YDG"/>
</dbReference>
<proteinExistence type="predicted"/>
<reference evidence="5" key="1">
    <citation type="journal article" date="2018" name="DNA Res.">
        <title>Multiple hybrid de novo genome assembly of finger millet, an orphan allotetraploid crop.</title>
        <authorList>
            <person name="Hatakeyama M."/>
            <person name="Aluri S."/>
            <person name="Balachadran M.T."/>
            <person name="Sivarajan S.R."/>
            <person name="Patrignani A."/>
            <person name="Gruter S."/>
            <person name="Poveda L."/>
            <person name="Shimizu-Inatsugi R."/>
            <person name="Baeten J."/>
            <person name="Francoijs K.J."/>
            <person name="Nataraja K.N."/>
            <person name="Reddy Y.A.N."/>
            <person name="Phadnis S."/>
            <person name="Ravikumar R.L."/>
            <person name="Schlapbach R."/>
            <person name="Sreeman S.M."/>
            <person name="Shimizu K.K."/>
        </authorList>
    </citation>
    <scope>NUCLEOTIDE SEQUENCE</scope>
</reference>
<name>A0AAV5DVD7_ELECO</name>
<evidence type="ECO:0000313" key="5">
    <source>
        <dbReference type="EMBL" id="GJN14345.1"/>
    </source>
</evidence>